<evidence type="ECO:0000256" key="10">
    <source>
        <dbReference type="SAM" id="Phobius"/>
    </source>
</evidence>
<evidence type="ECO:0000256" key="7">
    <source>
        <dbReference type="ARBA" id="ARBA00022927"/>
    </source>
</evidence>
<comment type="similarity">
    <text evidence="2">Belongs to the GSP L family.</text>
</comment>
<keyword evidence="3" id="KW-0813">Transport</keyword>
<feature type="domain" description="GspL periplasmic" evidence="12">
    <location>
        <begin position="222"/>
        <end position="365"/>
    </location>
</feature>
<keyword evidence="4" id="KW-1003">Cell membrane</keyword>
<dbReference type="InterPro" id="IPR007812">
    <property type="entry name" value="T2SS_protein-GspL"/>
</dbReference>
<keyword evidence="14" id="KW-1185">Reference proteome</keyword>
<dbReference type="SUPFAM" id="SSF53067">
    <property type="entry name" value="Actin-like ATPase domain"/>
    <property type="match status" value="1"/>
</dbReference>
<dbReference type="Gene3D" id="3.30.420.380">
    <property type="match status" value="1"/>
</dbReference>
<dbReference type="RefSeq" id="WP_184020927.1">
    <property type="nucleotide sequence ID" value="NZ_JACIJC010000005.1"/>
</dbReference>
<dbReference type="EMBL" id="JACIJC010000005">
    <property type="protein sequence ID" value="MBB5687429.1"/>
    <property type="molecule type" value="Genomic_DNA"/>
</dbReference>
<dbReference type="Pfam" id="PF12693">
    <property type="entry name" value="GspL_C"/>
    <property type="match status" value="1"/>
</dbReference>
<reference evidence="13 14" key="1">
    <citation type="submission" date="2020-08" db="EMBL/GenBank/DDBJ databases">
        <title>Genomic Encyclopedia of Type Strains, Phase IV (KMG-IV): sequencing the most valuable type-strain genomes for metagenomic binning, comparative biology and taxonomic classification.</title>
        <authorList>
            <person name="Goeker M."/>
        </authorList>
    </citation>
    <scope>NUCLEOTIDE SEQUENCE [LARGE SCALE GENOMIC DNA]</scope>
    <source>
        <strain evidence="13 14">DSM 25079</strain>
    </source>
</reference>
<organism evidence="13 14">
    <name type="scientific">Sphingobium boeckii</name>
    <dbReference type="NCBI Taxonomy" id="1082345"/>
    <lineage>
        <taxon>Bacteria</taxon>
        <taxon>Pseudomonadati</taxon>
        <taxon>Pseudomonadota</taxon>
        <taxon>Alphaproteobacteria</taxon>
        <taxon>Sphingomonadales</taxon>
        <taxon>Sphingomonadaceae</taxon>
        <taxon>Sphingobium</taxon>
    </lineage>
</organism>
<evidence type="ECO:0000256" key="8">
    <source>
        <dbReference type="ARBA" id="ARBA00022989"/>
    </source>
</evidence>
<evidence type="ECO:0000259" key="11">
    <source>
        <dbReference type="Pfam" id="PF05134"/>
    </source>
</evidence>
<evidence type="ECO:0000256" key="1">
    <source>
        <dbReference type="ARBA" id="ARBA00004377"/>
    </source>
</evidence>
<dbReference type="GO" id="GO:0015627">
    <property type="term" value="C:type II protein secretion system complex"/>
    <property type="evidence" value="ECO:0007669"/>
    <property type="project" value="InterPro"/>
</dbReference>
<dbReference type="Pfam" id="PF05134">
    <property type="entry name" value="T2SSL"/>
    <property type="match status" value="1"/>
</dbReference>
<protein>
    <submittedName>
        <fullName evidence="13">General secretion pathway protein L</fullName>
    </submittedName>
</protein>
<dbReference type="InterPro" id="IPR024230">
    <property type="entry name" value="GspL_cyto_dom"/>
</dbReference>
<dbReference type="GO" id="GO:0009276">
    <property type="term" value="C:Gram-negative-bacterium-type cell wall"/>
    <property type="evidence" value="ECO:0007669"/>
    <property type="project" value="InterPro"/>
</dbReference>
<keyword evidence="6 10" id="KW-0812">Transmembrane</keyword>
<keyword evidence="9 10" id="KW-0472">Membrane</keyword>
<name>A0A7W9AL51_9SPHN</name>
<evidence type="ECO:0000256" key="3">
    <source>
        <dbReference type="ARBA" id="ARBA00022448"/>
    </source>
</evidence>
<evidence type="ECO:0000256" key="2">
    <source>
        <dbReference type="ARBA" id="ARBA00005318"/>
    </source>
</evidence>
<evidence type="ECO:0000256" key="9">
    <source>
        <dbReference type="ARBA" id="ARBA00023136"/>
    </source>
</evidence>
<dbReference type="AlphaFoldDB" id="A0A7W9AL51"/>
<evidence type="ECO:0000256" key="6">
    <source>
        <dbReference type="ARBA" id="ARBA00022692"/>
    </source>
</evidence>
<feature type="transmembrane region" description="Helical" evidence="10">
    <location>
        <begin position="219"/>
        <end position="243"/>
    </location>
</feature>
<dbReference type="PIRSF" id="PIRSF015761">
    <property type="entry name" value="Protein_L"/>
    <property type="match status" value="1"/>
</dbReference>
<keyword evidence="8 10" id="KW-1133">Transmembrane helix</keyword>
<dbReference type="InterPro" id="IPR025691">
    <property type="entry name" value="GspL_pp_dom"/>
</dbReference>
<dbReference type="InterPro" id="IPR043129">
    <property type="entry name" value="ATPase_NBD"/>
</dbReference>
<gene>
    <name evidence="13" type="ORF">FHS49_003457</name>
</gene>
<keyword evidence="5" id="KW-0997">Cell inner membrane</keyword>
<dbReference type="Proteomes" id="UP000549617">
    <property type="component" value="Unassembled WGS sequence"/>
</dbReference>
<dbReference type="GO" id="GO:0015628">
    <property type="term" value="P:protein secretion by the type II secretion system"/>
    <property type="evidence" value="ECO:0007669"/>
    <property type="project" value="InterPro"/>
</dbReference>
<accession>A0A7W9AL51</accession>
<dbReference type="GO" id="GO:0005886">
    <property type="term" value="C:plasma membrane"/>
    <property type="evidence" value="ECO:0007669"/>
    <property type="project" value="UniProtKB-SubCell"/>
</dbReference>
<evidence type="ECO:0000313" key="14">
    <source>
        <dbReference type="Proteomes" id="UP000549617"/>
    </source>
</evidence>
<comment type="subcellular location">
    <subcellularLocation>
        <location evidence="1">Cell inner membrane</location>
        <topology evidence="1">Single-pass membrane protein</topology>
    </subcellularLocation>
</comment>
<comment type="caution">
    <text evidence="13">The sequence shown here is derived from an EMBL/GenBank/DDBJ whole genome shotgun (WGS) entry which is preliminary data.</text>
</comment>
<evidence type="ECO:0000256" key="4">
    <source>
        <dbReference type="ARBA" id="ARBA00022475"/>
    </source>
</evidence>
<evidence type="ECO:0000313" key="13">
    <source>
        <dbReference type="EMBL" id="MBB5687429.1"/>
    </source>
</evidence>
<dbReference type="NCBIfam" id="TIGR01709">
    <property type="entry name" value="typeII_sec_gspL"/>
    <property type="match status" value="1"/>
</dbReference>
<evidence type="ECO:0000256" key="5">
    <source>
        <dbReference type="ARBA" id="ARBA00022519"/>
    </source>
</evidence>
<sequence length="368" mass="38844">MIAERFLLLHLPAAADSPIGWSRVSADGVDSSGDDLLVIDRVEDDADARVIAIAPATDVTINWAELPGLAPAQARAAARLLAAENSIAPIESLHIAIGADEADRDDRLIATVSVDHMTSWLARAQALGFDPDAVVPASLLVQRPESGYVRADIFGQTIVRSHDSAFADEPGLTELITGDAPIADVVIGTELLSIFADPPVDLRQGAFAKSRRWQIDWKLVKRLVLIGAGIALATLLITLVLIFKYGADADRIDRETRTLAQSVVPEARDTQSAVTALDERLAGYRGGGAGFSNSLAALFTAVRRTGNVELAALDFAVDGSMKITVSAASPADIAAFQQAMQAMGFSGTATQPQSAAGRQTLEMTVKLP</sequence>
<evidence type="ECO:0000259" key="12">
    <source>
        <dbReference type="Pfam" id="PF12693"/>
    </source>
</evidence>
<proteinExistence type="inferred from homology"/>
<keyword evidence="7" id="KW-0653">Protein transport</keyword>
<feature type="domain" description="GspL cytoplasmic actin-ATPase-like" evidence="11">
    <location>
        <begin position="7"/>
        <end position="161"/>
    </location>
</feature>